<proteinExistence type="predicted"/>
<dbReference type="EMBL" id="CADCTL010000296">
    <property type="protein sequence ID" value="CAA9283879.1"/>
    <property type="molecule type" value="Genomic_DNA"/>
</dbReference>
<evidence type="ECO:0000313" key="1">
    <source>
        <dbReference type="EMBL" id="CAA9283879.1"/>
    </source>
</evidence>
<name>A0A6J4JPV4_9PROT</name>
<accession>A0A6J4JPV4</accession>
<protein>
    <submittedName>
        <fullName evidence="1">Uncharacterized protein</fullName>
    </submittedName>
</protein>
<dbReference type="AlphaFoldDB" id="A0A6J4JPV4"/>
<reference evidence="1" key="1">
    <citation type="submission" date="2020-02" db="EMBL/GenBank/DDBJ databases">
        <authorList>
            <person name="Meier V. D."/>
        </authorList>
    </citation>
    <scope>NUCLEOTIDE SEQUENCE</scope>
    <source>
        <strain evidence="1">AVDCRST_MAG04</strain>
    </source>
</reference>
<sequence>MSLVPPAVWPGGDGQPVSCREKLKVLAENHAEAAQVLRDAFEDAVLMGVDEGAMRRILSEMVEALPSPKRRPPAAR</sequence>
<organism evidence="1">
    <name type="scientific">uncultured Acetobacteraceae bacterium</name>
    <dbReference type="NCBI Taxonomy" id="169975"/>
    <lineage>
        <taxon>Bacteria</taxon>
        <taxon>Pseudomonadati</taxon>
        <taxon>Pseudomonadota</taxon>
        <taxon>Alphaproteobacteria</taxon>
        <taxon>Acetobacterales</taxon>
        <taxon>Acetobacteraceae</taxon>
        <taxon>environmental samples</taxon>
    </lineage>
</organism>
<gene>
    <name evidence="1" type="ORF">AVDCRST_MAG04-3961</name>
</gene>